<reference evidence="1 2" key="1">
    <citation type="journal article" date="2017" name="Curr. Biol.">
        <title>Genome architecture and evolution of a unichromosomal asexual nematode.</title>
        <authorList>
            <person name="Fradin H."/>
            <person name="Zegar C."/>
            <person name="Gutwein M."/>
            <person name="Lucas J."/>
            <person name="Kovtun M."/>
            <person name="Corcoran D."/>
            <person name="Baugh L.R."/>
            <person name="Kiontke K."/>
            <person name="Gunsalus K."/>
            <person name="Fitch D.H."/>
            <person name="Piano F."/>
        </authorList>
    </citation>
    <scope>NUCLEOTIDE SEQUENCE [LARGE SCALE GENOMIC DNA]</scope>
    <source>
        <strain evidence="1">PF1309</strain>
    </source>
</reference>
<sequence length="90" mass="10140">MDAERVFKLVAETHSTVRFATGEGIVLHFNELRICPTALRQMGLTVNEHMQMDLQEILRVTSEHKYGIVGENGNGDLDLLRMNTLAKSRA</sequence>
<dbReference type="Proteomes" id="UP000218231">
    <property type="component" value="Unassembled WGS sequence"/>
</dbReference>
<evidence type="ECO:0000313" key="1">
    <source>
        <dbReference type="EMBL" id="PAV84507.1"/>
    </source>
</evidence>
<gene>
    <name evidence="1" type="ORF">WR25_21167</name>
</gene>
<keyword evidence="2" id="KW-1185">Reference proteome</keyword>
<comment type="caution">
    <text evidence="1">The sequence shown here is derived from an EMBL/GenBank/DDBJ whole genome shotgun (WGS) entry which is preliminary data.</text>
</comment>
<proteinExistence type="predicted"/>
<dbReference type="EMBL" id="LIAE01006843">
    <property type="protein sequence ID" value="PAV84507.1"/>
    <property type="molecule type" value="Genomic_DNA"/>
</dbReference>
<organism evidence="1 2">
    <name type="scientific">Diploscapter pachys</name>
    <dbReference type="NCBI Taxonomy" id="2018661"/>
    <lineage>
        <taxon>Eukaryota</taxon>
        <taxon>Metazoa</taxon>
        <taxon>Ecdysozoa</taxon>
        <taxon>Nematoda</taxon>
        <taxon>Chromadorea</taxon>
        <taxon>Rhabditida</taxon>
        <taxon>Rhabditina</taxon>
        <taxon>Rhabditomorpha</taxon>
        <taxon>Rhabditoidea</taxon>
        <taxon>Rhabditidae</taxon>
        <taxon>Diploscapter</taxon>
    </lineage>
</organism>
<dbReference type="AlphaFoldDB" id="A0A2A2LEL3"/>
<name>A0A2A2LEL3_9BILA</name>
<evidence type="ECO:0000313" key="2">
    <source>
        <dbReference type="Proteomes" id="UP000218231"/>
    </source>
</evidence>
<accession>A0A2A2LEL3</accession>
<dbReference type="OrthoDB" id="10651245at2759"/>
<protein>
    <submittedName>
        <fullName evidence="1">Uncharacterized protein</fullName>
    </submittedName>
</protein>